<reference evidence="2" key="1">
    <citation type="submission" date="2020-05" db="EMBL/GenBank/DDBJ databases">
        <authorList>
            <person name="Chiriac C."/>
            <person name="Salcher M."/>
            <person name="Ghai R."/>
            <person name="Kavagutti S V."/>
        </authorList>
    </citation>
    <scope>NUCLEOTIDE SEQUENCE</scope>
</reference>
<evidence type="ECO:0000313" key="2">
    <source>
        <dbReference type="EMBL" id="CAB4199276.1"/>
    </source>
</evidence>
<dbReference type="Gene3D" id="3.40.50.300">
    <property type="entry name" value="P-loop containing nucleotide triphosphate hydrolases"/>
    <property type="match status" value="1"/>
</dbReference>
<dbReference type="Pfam" id="PF03237">
    <property type="entry name" value="Terminase_6N"/>
    <property type="match status" value="1"/>
</dbReference>
<dbReference type="EMBL" id="LR797278">
    <property type="protein sequence ID" value="CAB4199276.1"/>
    <property type="molecule type" value="Genomic_DNA"/>
</dbReference>
<dbReference type="Gene3D" id="3.30.420.240">
    <property type="match status" value="1"/>
</dbReference>
<name>A0A6J5RYE9_9CAUD</name>
<evidence type="ECO:0000313" key="3">
    <source>
        <dbReference type="EMBL" id="CAB5228446.1"/>
    </source>
</evidence>
<sequence length="458" mass="51356">MNNNQLNAWAESDPEGFLREAQKLQKYLVTPHPAQMPIVNAKERFIVVCAGRRFGKTKIAAKIAIRECQKPGRVVWWVANTYKNVVRGYREVLRQIPPGILTKTPPPASVAASGRLVLNFPGGTRFEFYSGENPDAMAGEGVDYVVVDEAALQREIVWTQTIRPTLMDNNGGGMMISTPRGRNWFYNVYNRGQDPEYKDWASWRFTTADNPFIDASEVAEMEKTLPAAMFEQEVLAQFISDAGSVFRLRDDSVRKLVEPEGHVFLGIDLAKHRDFTVFTASRESDRQPCWHERFNAVSWPMQKDRIISAVHAIEDAGATGVTVIMDSTGIGDVIFDDLEGEGLDIVPVKFTNDWKGRAVNLLSADLERGNAFLIAEQVHEFNTYAYTMSEVTGRFKYSAPDGAHDDEVSAKMLEHWGHIHHGAPDVRVIQQRSDKVEAVTIKAATPAEMMMMDDVWGG</sequence>
<dbReference type="EMBL" id="LR798385">
    <property type="protein sequence ID" value="CAB5228446.1"/>
    <property type="molecule type" value="Genomic_DNA"/>
</dbReference>
<accession>A0A6J5RYE9</accession>
<organism evidence="2">
    <name type="scientific">uncultured Caudovirales phage</name>
    <dbReference type="NCBI Taxonomy" id="2100421"/>
    <lineage>
        <taxon>Viruses</taxon>
        <taxon>Duplodnaviria</taxon>
        <taxon>Heunggongvirae</taxon>
        <taxon>Uroviricota</taxon>
        <taxon>Caudoviricetes</taxon>
        <taxon>Peduoviridae</taxon>
        <taxon>Maltschvirus</taxon>
        <taxon>Maltschvirus maltsch</taxon>
    </lineage>
</organism>
<protein>
    <submittedName>
        <fullName evidence="2">Terminase-like family</fullName>
    </submittedName>
</protein>
<evidence type="ECO:0000313" key="1">
    <source>
        <dbReference type="EMBL" id="CAB4183309.1"/>
    </source>
</evidence>
<dbReference type="EMBL" id="LR797042">
    <property type="protein sequence ID" value="CAB4183309.1"/>
    <property type="molecule type" value="Genomic_DNA"/>
</dbReference>
<gene>
    <name evidence="1" type="ORF">UFOVP1084_48</name>
    <name evidence="2" type="ORF">UFOVP1328_30</name>
    <name evidence="3" type="ORF">UFOVP1532_61</name>
</gene>
<dbReference type="InterPro" id="IPR027417">
    <property type="entry name" value="P-loop_NTPase"/>
</dbReference>
<proteinExistence type="predicted"/>